<dbReference type="GO" id="GO:0003988">
    <property type="term" value="F:acetyl-CoA C-acyltransferase activity"/>
    <property type="evidence" value="ECO:0007669"/>
    <property type="project" value="UniProtKB-ARBA"/>
</dbReference>
<dbReference type="Pfam" id="PF02803">
    <property type="entry name" value="Thiolase_C"/>
    <property type="match status" value="1"/>
</dbReference>
<accession>A0A918S5E2</accession>
<dbReference type="Gene3D" id="3.40.47.10">
    <property type="match status" value="2"/>
</dbReference>
<keyword evidence="2 4" id="KW-0808">Transferase</keyword>
<sequence>MAAQAIRAGDAEIVLVGGQDSMTRAPHVLEKSREGFKAGDITMQDSMLVDGLVDAFHGVHMGVTAEALARRYQVTRDAQDRFALDSQQKAGAAIADGRFSREIVPVAIEDRAGRRSVTTDEHPRPDTTLEGLAALRPIFEENGTVTAGNSSGVNDGAAALLVMSESTAARLGFEPLARIAGYASAGLDPIEMGLGPVPASRRALDKAGWRIEDLDLIEVNEAFAAQSIAVHREMGWDTDRVNVNGGAIALGHPLGGSGARIVVTLLHEMKRRNARKALATMCIGGGQGVAICLER</sequence>
<protein>
    <submittedName>
        <fullName evidence="7">Acetyl-CoA acetyltransferase</fullName>
    </submittedName>
</protein>
<gene>
    <name evidence="7" type="ORF">GCM10007989_21190</name>
</gene>
<evidence type="ECO:0000256" key="2">
    <source>
        <dbReference type="ARBA" id="ARBA00022679"/>
    </source>
</evidence>
<dbReference type="InterPro" id="IPR016039">
    <property type="entry name" value="Thiolase-like"/>
</dbReference>
<comment type="similarity">
    <text evidence="1 4">Belongs to the thiolase-like superfamily. Thiolase family.</text>
</comment>
<dbReference type="PANTHER" id="PTHR18919">
    <property type="entry name" value="ACETYL-COA C-ACYLTRANSFERASE"/>
    <property type="match status" value="1"/>
</dbReference>
<feature type="domain" description="Thiolase N-terminal" evidence="5">
    <location>
        <begin position="2"/>
        <end position="166"/>
    </location>
</feature>
<organism evidence="7 8">
    <name type="scientific">Devosia pacifica</name>
    <dbReference type="NCBI Taxonomy" id="1335967"/>
    <lineage>
        <taxon>Bacteria</taxon>
        <taxon>Pseudomonadati</taxon>
        <taxon>Pseudomonadota</taxon>
        <taxon>Alphaproteobacteria</taxon>
        <taxon>Hyphomicrobiales</taxon>
        <taxon>Devosiaceae</taxon>
        <taxon>Devosia</taxon>
    </lineage>
</organism>
<dbReference type="InterPro" id="IPR020616">
    <property type="entry name" value="Thiolase_N"/>
</dbReference>
<evidence type="ECO:0000256" key="3">
    <source>
        <dbReference type="ARBA" id="ARBA00023315"/>
    </source>
</evidence>
<keyword evidence="8" id="KW-1185">Reference proteome</keyword>
<keyword evidence="3 4" id="KW-0012">Acyltransferase</keyword>
<dbReference type="InterPro" id="IPR020617">
    <property type="entry name" value="Thiolase_C"/>
</dbReference>
<dbReference type="Pfam" id="PF00108">
    <property type="entry name" value="Thiolase_N"/>
    <property type="match status" value="1"/>
</dbReference>
<reference evidence="7" key="2">
    <citation type="submission" date="2020-09" db="EMBL/GenBank/DDBJ databases">
        <authorList>
            <person name="Sun Q."/>
            <person name="Kim S."/>
        </authorList>
    </citation>
    <scope>NUCLEOTIDE SEQUENCE</scope>
    <source>
        <strain evidence="7">KCTC 32437</strain>
    </source>
</reference>
<comment type="caution">
    <text evidence="7">The sequence shown here is derived from an EMBL/GenBank/DDBJ whole genome shotgun (WGS) entry which is preliminary data.</text>
</comment>
<evidence type="ECO:0000313" key="7">
    <source>
        <dbReference type="EMBL" id="GHA25283.1"/>
    </source>
</evidence>
<dbReference type="AlphaFoldDB" id="A0A918S5E2"/>
<dbReference type="EMBL" id="BMZE01000002">
    <property type="protein sequence ID" value="GHA25283.1"/>
    <property type="molecule type" value="Genomic_DNA"/>
</dbReference>
<dbReference type="Proteomes" id="UP000646579">
    <property type="component" value="Unassembled WGS sequence"/>
</dbReference>
<reference evidence="7" key="1">
    <citation type="journal article" date="2014" name="Int. J. Syst. Evol. Microbiol.">
        <title>Complete genome sequence of Corynebacterium casei LMG S-19264T (=DSM 44701T), isolated from a smear-ripened cheese.</title>
        <authorList>
            <consortium name="US DOE Joint Genome Institute (JGI-PGF)"/>
            <person name="Walter F."/>
            <person name="Albersmeier A."/>
            <person name="Kalinowski J."/>
            <person name="Ruckert C."/>
        </authorList>
    </citation>
    <scope>NUCLEOTIDE SEQUENCE</scope>
    <source>
        <strain evidence="7">KCTC 32437</strain>
    </source>
</reference>
<name>A0A918S5E2_9HYPH</name>
<dbReference type="InterPro" id="IPR002155">
    <property type="entry name" value="Thiolase"/>
</dbReference>
<dbReference type="PANTHER" id="PTHR18919:SF107">
    <property type="entry name" value="ACETYL-COA ACETYLTRANSFERASE, CYTOSOLIC"/>
    <property type="match status" value="1"/>
</dbReference>
<evidence type="ECO:0000313" key="8">
    <source>
        <dbReference type="Proteomes" id="UP000646579"/>
    </source>
</evidence>
<dbReference type="CDD" id="cd00751">
    <property type="entry name" value="thiolase"/>
    <property type="match status" value="1"/>
</dbReference>
<evidence type="ECO:0000256" key="1">
    <source>
        <dbReference type="ARBA" id="ARBA00010982"/>
    </source>
</evidence>
<evidence type="ECO:0000259" key="6">
    <source>
        <dbReference type="Pfam" id="PF02803"/>
    </source>
</evidence>
<feature type="domain" description="Thiolase C-terminal" evidence="6">
    <location>
        <begin position="174"/>
        <end position="295"/>
    </location>
</feature>
<dbReference type="NCBIfam" id="TIGR01930">
    <property type="entry name" value="AcCoA-C-Actrans"/>
    <property type="match status" value="1"/>
</dbReference>
<dbReference type="PROSITE" id="PS00099">
    <property type="entry name" value="THIOLASE_3"/>
    <property type="match status" value="1"/>
</dbReference>
<evidence type="ECO:0000259" key="5">
    <source>
        <dbReference type="Pfam" id="PF00108"/>
    </source>
</evidence>
<dbReference type="PROSITE" id="PS00737">
    <property type="entry name" value="THIOLASE_2"/>
    <property type="match status" value="1"/>
</dbReference>
<dbReference type="InterPro" id="IPR020613">
    <property type="entry name" value="Thiolase_CS"/>
</dbReference>
<dbReference type="SUPFAM" id="SSF53901">
    <property type="entry name" value="Thiolase-like"/>
    <property type="match status" value="2"/>
</dbReference>
<dbReference type="InterPro" id="IPR020610">
    <property type="entry name" value="Thiolase_AS"/>
</dbReference>
<evidence type="ECO:0000256" key="4">
    <source>
        <dbReference type="RuleBase" id="RU003557"/>
    </source>
</evidence>
<proteinExistence type="inferred from homology"/>